<proteinExistence type="predicted"/>
<dbReference type="EMBL" id="JAWDGP010003469">
    <property type="protein sequence ID" value="KAK3774045.1"/>
    <property type="molecule type" value="Genomic_DNA"/>
</dbReference>
<evidence type="ECO:0000313" key="2">
    <source>
        <dbReference type="EMBL" id="KAK3774045.1"/>
    </source>
</evidence>
<keyword evidence="3" id="KW-1185">Reference proteome</keyword>
<dbReference type="Proteomes" id="UP001283361">
    <property type="component" value="Unassembled WGS sequence"/>
</dbReference>
<protein>
    <submittedName>
        <fullName evidence="2">Uncharacterized protein</fullName>
    </submittedName>
</protein>
<name>A0AAE1DLB9_9GAST</name>
<keyword evidence="1" id="KW-0732">Signal</keyword>
<organism evidence="2 3">
    <name type="scientific">Elysia crispata</name>
    <name type="common">lettuce slug</name>
    <dbReference type="NCBI Taxonomy" id="231223"/>
    <lineage>
        <taxon>Eukaryota</taxon>
        <taxon>Metazoa</taxon>
        <taxon>Spiralia</taxon>
        <taxon>Lophotrochozoa</taxon>
        <taxon>Mollusca</taxon>
        <taxon>Gastropoda</taxon>
        <taxon>Heterobranchia</taxon>
        <taxon>Euthyneura</taxon>
        <taxon>Panpulmonata</taxon>
        <taxon>Sacoglossa</taxon>
        <taxon>Placobranchoidea</taxon>
        <taxon>Plakobranchidae</taxon>
        <taxon>Elysia</taxon>
    </lineage>
</organism>
<evidence type="ECO:0000313" key="3">
    <source>
        <dbReference type="Proteomes" id="UP001283361"/>
    </source>
</evidence>
<comment type="caution">
    <text evidence="2">The sequence shown here is derived from an EMBL/GenBank/DDBJ whole genome shotgun (WGS) entry which is preliminary data.</text>
</comment>
<feature type="chain" id="PRO_5042221796" evidence="1">
    <location>
        <begin position="29"/>
        <end position="312"/>
    </location>
</feature>
<accession>A0AAE1DLB9</accession>
<sequence>MSIPCGERLGVLALVLAALVIPSHQVTAPQPVPQPTTCSVGQYFDTVNNRCLNLPRTCPTGSVYDVTVGCRCAQGQSYNGLTAQCQNSIRPPTCPSGQFFDTINNNCLYDVTVGCRCAQGQSYNGLTGQCLYDVTVGCRCAQGQSYNGLTGQCQTSTSIRTCPSGQFFDTINNNCYNLPRTCPQGSVYDVTVGCRCAQGQSFNGLSGLCLPLPLSSQCPLNAPYDPILGCRCPNGQTYNGVTRRCGIVHQAQYSQSGALKTLFRVAIVANLPSGGSQTQYRPLRKYRSHGCSCMIHLGFPANICCNGQIIYY</sequence>
<reference evidence="2" key="1">
    <citation type="journal article" date="2023" name="G3 (Bethesda)">
        <title>A reference genome for the long-term kleptoplast-retaining sea slug Elysia crispata morphotype clarki.</title>
        <authorList>
            <person name="Eastman K.E."/>
            <person name="Pendleton A.L."/>
            <person name="Shaikh M.A."/>
            <person name="Suttiyut T."/>
            <person name="Ogas R."/>
            <person name="Tomko P."/>
            <person name="Gavelis G."/>
            <person name="Widhalm J.R."/>
            <person name="Wisecaver J.H."/>
        </authorList>
    </citation>
    <scope>NUCLEOTIDE SEQUENCE</scope>
    <source>
        <strain evidence="2">ECLA1</strain>
    </source>
</reference>
<dbReference type="AlphaFoldDB" id="A0AAE1DLB9"/>
<evidence type="ECO:0000256" key="1">
    <source>
        <dbReference type="SAM" id="SignalP"/>
    </source>
</evidence>
<feature type="signal peptide" evidence="1">
    <location>
        <begin position="1"/>
        <end position="28"/>
    </location>
</feature>
<gene>
    <name evidence="2" type="ORF">RRG08_030127</name>
</gene>